<accession>A0A150XPW1</accession>
<dbReference type="CDD" id="cd07814">
    <property type="entry name" value="SRPBCC_CalC_Aha1-like"/>
    <property type="match status" value="1"/>
</dbReference>
<dbReference type="Proteomes" id="UP000075615">
    <property type="component" value="Unassembled WGS sequence"/>
</dbReference>
<sequence>MKNFNWESFTQKIAVQSSLSELYDAWTVSEKIEKWFLSEATFYNSNGEALTPNQHVSQGGSYKWQWFLFDDVEKGRITQANGSDFLQFTFAGECLVDIKLTQVDDTVMVELTQKNIPTDDNSKQGIRLGCASGWAFFLVNLKSVYEGGLDLRNKNESLKGMLNN</sequence>
<dbReference type="SUPFAM" id="SSF55961">
    <property type="entry name" value="Bet v1-like"/>
    <property type="match status" value="1"/>
</dbReference>
<keyword evidence="4" id="KW-1185">Reference proteome</keyword>
<organism evidence="3 4">
    <name type="scientific">Roseivirga echinicomitans</name>
    <dbReference type="NCBI Taxonomy" id="296218"/>
    <lineage>
        <taxon>Bacteria</taxon>
        <taxon>Pseudomonadati</taxon>
        <taxon>Bacteroidota</taxon>
        <taxon>Cytophagia</taxon>
        <taxon>Cytophagales</taxon>
        <taxon>Roseivirgaceae</taxon>
        <taxon>Roseivirga</taxon>
    </lineage>
</organism>
<dbReference type="RefSeq" id="WP_068413711.1">
    <property type="nucleotide sequence ID" value="NZ_LRDB01000007.1"/>
</dbReference>
<comment type="similarity">
    <text evidence="1">Belongs to the AHA1 family.</text>
</comment>
<dbReference type="AlphaFoldDB" id="A0A150XPW1"/>
<proteinExistence type="inferred from homology"/>
<dbReference type="STRING" id="296218.AWN68_16970"/>
<feature type="domain" description="Activator of Hsp90 ATPase homologue 1/2-like C-terminal" evidence="2">
    <location>
        <begin position="18"/>
        <end position="144"/>
    </location>
</feature>
<dbReference type="InterPro" id="IPR013538">
    <property type="entry name" value="ASHA1/2-like_C"/>
</dbReference>
<dbReference type="OrthoDB" id="9800631at2"/>
<name>A0A150XPW1_9BACT</name>
<protein>
    <recommendedName>
        <fullName evidence="2">Activator of Hsp90 ATPase homologue 1/2-like C-terminal domain-containing protein</fullName>
    </recommendedName>
</protein>
<reference evidence="3 4" key="1">
    <citation type="submission" date="2016-01" db="EMBL/GenBank/DDBJ databases">
        <title>Genome sequencing of Roseivirga echinicomitans KMM 6058.</title>
        <authorList>
            <person name="Selvaratnam C."/>
            <person name="Thevarajoo S."/>
            <person name="Goh K.M."/>
            <person name="Ee R."/>
            <person name="Chan K.-G."/>
            <person name="Chong C.S."/>
        </authorList>
    </citation>
    <scope>NUCLEOTIDE SEQUENCE [LARGE SCALE GENOMIC DNA]</scope>
    <source>
        <strain evidence="3 4">KMM 6058</strain>
    </source>
</reference>
<evidence type="ECO:0000256" key="1">
    <source>
        <dbReference type="ARBA" id="ARBA00006817"/>
    </source>
</evidence>
<dbReference type="InterPro" id="IPR023393">
    <property type="entry name" value="START-like_dom_sf"/>
</dbReference>
<gene>
    <name evidence="3" type="ORF">AWN68_16970</name>
</gene>
<dbReference type="Gene3D" id="3.30.530.20">
    <property type="match status" value="1"/>
</dbReference>
<evidence type="ECO:0000313" key="4">
    <source>
        <dbReference type="Proteomes" id="UP000075615"/>
    </source>
</evidence>
<evidence type="ECO:0000313" key="3">
    <source>
        <dbReference type="EMBL" id="KYG80797.1"/>
    </source>
</evidence>
<comment type="caution">
    <text evidence="3">The sequence shown here is derived from an EMBL/GenBank/DDBJ whole genome shotgun (WGS) entry which is preliminary data.</text>
</comment>
<dbReference type="EMBL" id="LRDB01000007">
    <property type="protein sequence ID" value="KYG80797.1"/>
    <property type="molecule type" value="Genomic_DNA"/>
</dbReference>
<evidence type="ECO:0000259" key="2">
    <source>
        <dbReference type="Pfam" id="PF08327"/>
    </source>
</evidence>
<dbReference type="Pfam" id="PF08327">
    <property type="entry name" value="AHSA1"/>
    <property type="match status" value="1"/>
</dbReference>